<dbReference type="InterPro" id="IPR050426">
    <property type="entry name" value="Glycosyltransferase_28"/>
</dbReference>
<feature type="domain" description="Erythromycin biosynthesis protein CIII-like C-terminal" evidence="1">
    <location>
        <begin position="339"/>
        <end position="464"/>
    </location>
</feature>
<dbReference type="GO" id="GO:0008194">
    <property type="term" value="F:UDP-glycosyltransferase activity"/>
    <property type="evidence" value="ECO:0007669"/>
    <property type="project" value="InterPro"/>
</dbReference>
<dbReference type="SUPFAM" id="SSF53756">
    <property type="entry name" value="UDP-Glycosyltransferase/glycogen phosphorylase"/>
    <property type="match status" value="1"/>
</dbReference>
<dbReference type="HOGENOM" id="CLU_000537_4_2_11"/>
<dbReference type="Proteomes" id="UP000008710">
    <property type="component" value="Chromosome"/>
</dbReference>
<gene>
    <name evidence="2" type="ordered locus">RHA1_ro05378</name>
</gene>
<protein>
    <submittedName>
        <fullName evidence="2">Possible glycosyl transferase</fullName>
    </submittedName>
</protein>
<dbReference type="EMBL" id="CP000431">
    <property type="protein sequence ID" value="ABG97158.1"/>
    <property type="molecule type" value="Genomic_DNA"/>
</dbReference>
<dbReference type="GO" id="GO:0016758">
    <property type="term" value="F:hexosyltransferase activity"/>
    <property type="evidence" value="ECO:0007669"/>
    <property type="project" value="UniProtKB-ARBA"/>
</dbReference>
<evidence type="ECO:0000313" key="3">
    <source>
        <dbReference type="Proteomes" id="UP000008710"/>
    </source>
</evidence>
<dbReference type="InterPro" id="IPR002213">
    <property type="entry name" value="UDP_glucos_trans"/>
</dbReference>
<accession>Q0S5M8</accession>
<proteinExistence type="predicted"/>
<dbReference type="Pfam" id="PF06722">
    <property type="entry name" value="EryCIII-like_C"/>
    <property type="match status" value="1"/>
</dbReference>
<dbReference type="CDD" id="cd03784">
    <property type="entry name" value="GT1_Gtf-like"/>
    <property type="match status" value="1"/>
</dbReference>
<dbReference type="CAZy" id="GT1">
    <property type="family name" value="Glycosyltransferase Family 1"/>
</dbReference>
<organism evidence="2 3">
    <name type="scientific">Rhodococcus jostii (strain RHA1)</name>
    <dbReference type="NCBI Taxonomy" id="101510"/>
    <lineage>
        <taxon>Bacteria</taxon>
        <taxon>Bacillati</taxon>
        <taxon>Actinomycetota</taxon>
        <taxon>Actinomycetes</taxon>
        <taxon>Mycobacteriales</taxon>
        <taxon>Nocardiaceae</taxon>
        <taxon>Rhodococcus</taxon>
    </lineage>
</organism>
<evidence type="ECO:0000259" key="1">
    <source>
        <dbReference type="Pfam" id="PF06722"/>
    </source>
</evidence>
<sequence length="492" mass="53149">MAAPRPRVPMSSGVAMSTEIACGPSGMPAREFATRVMGADPGLQLRALAVPPLLTADSPGIIVVDMMVGSARDLGSVRDHRLDEITLEQVAVRAVVCLEPWAHPSGATPSPWRHHMARILFVTWDGGGNVPPALGIATEARNRGHQVRFLGHAQQRRRIERHGFRFTPYVHARPWQSTTNHPGITGLYQSLAVFTDAGPGIDLLDTVAREPIDVVVVDCLLYGALQAAADAHLTRVTLVHTYYEFMYQGVTRGVTPVMARLKGQRPLRLWTSSDLALVTTDKDLDPASHRSLPASVHYTGVVRHPMPSPLTPVSERDPLILVSLSSLNFDGQQRALQNILEAVGGLPAHTVVTTGPSVDPTGFTAGPNTEVHGYVPHEQILPTATLVIGHGGHDTTMRALAHDLPLVILPIHPALDQKMIGRSLEQRGVARCLRKTAAPERIRSAVGKLLVAGPHRTTAATLGARIRAHDGAVHAADLIDQLPIRERRRGVR</sequence>
<evidence type="ECO:0000313" key="2">
    <source>
        <dbReference type="EMBL" id="ABG97158.1"/>
    </source>
</evidence>
<dbReference type="KEGG" id="rha:RHA1_ro05378"/>
<dbReference type="GO" id="GO:0017000">
    <property type="term" value="P:antibiotic biosynthetic process"/>
    <property type="evidence" value="ECO:0007669"/>
    <property type="project" value="UniProtKB-ARBA"/>
</dbReference>
<dbReference type="Gene3D" id="3.40.50.2000">
    <property type="entry name" value="Glycogen Phosphorylase B"/>
    <property type="match status" value="2"/>
</dbReference>
<dbReference type="eggNOG" id="COG1819">
    <property type="taxonomic scope" value="Bacteria"/>
</dbReference>
<reference evidence="3" key="1">
    <citation type="journal article" date="2006" name="Proc. Natl. Acad. Sci. U.S.A.">
        <title>The complete genome of Rhodococcus sp. RHA1 provides insights into a catabolic powerhouse.</title>
        <authorList>
            <person name="McLeod M.P."/>
            <person name="Warren R.L."/>
            <person name="Hsiao W.W.L."/>
            <person name="Araki N."/>
            <person name="Myhre M."/>
            <person name="Fernandes C."/>
            <person name="Miyazawa D."/>
            <person name="Wong W."/>
            <person name="Lillquist A.L."/>
            <person name="Wang D."/>
            <person name="Dosanjh M."/>
            <person name="Hara H."/>
            <person name="Petrescu A."/>
            <person name="Morin R.D."/>
            <person name="Yang G."/>
            <person name="Stott J.M."/>
            <person name="Schein J.E."/>
            <person name="Shin H."/>
            <person name="Smailus D."/>
            <person name="Siddiqui A.S."/>
            <person name="Marra M.A."/>
            <person name="Jones S.J.M."/>
            <person name="Holt R."/>
            <person name="Brinkman F.S.L."/>
            <person name="Miyauchi K."/>
            <person name="Fukuda M."/>
            <person name="Davies J.E."/>
            <person name="Mohn W.W."/>
            <person name="Eltis L.D."/>
        </authorList>
    </citation>
    <scope>NUCLEOTIDE SEQUENCE [LARGE SCALE GENOMIC DNA]</scope>
    <source>
        <strain evidence="3">RHA1</strain>
    </source>
</reference>
<keyword evidence="2" id="KW-0808">Transferase</keyword>
<dbReference type="PANTHER" id="PTHR48050:SF13">
    <property type="entry name" value="STEROL 3-BETA-GLUCOSYLTRANSFERASE UGT80A2"/>
    <property type="match status" value="1"/>
</dbReference>
<dbReference type="InterPro" id="IPR010610">
    <property type="entry name" value="EryCIII-like_C"/>
</dbReference>
<dbReference type="PANTHER" id="PTHR48050">
    <property type="entry name" value="STEROL 3-BETA-GLUCOSYLTRANSFERASE"/>
    <property type="match status" value="1"/>
</dbReference>
<dbReference type="AlphaFoldDB" id="Q0S5M8"/>
<name>Q0S5M8_RHOJR</name>